<name>A0ACB8CFU9_DERSI</name>
<gene>
    <name evidence="1" type="ORF">HPB49_014984</name>
</gene>
<evidence type="ECO:0000313" key="1">
    <source>
        <dbReference type="EMBL" id="KAH7941571.1"/>
    </source>
</evidence>
<organism evidence="1 2">
    <name type="scientific">Dermacentor silvarum</name>
    <name type="common">Tick</name>
    <dbReference type="NCBI Taxonomy" id="543639"/>
    <lineage>
        <taxon>Eukaryota</taxon>
        <taxon>Metazoa</taxon>
        <taxon>Ecdysozoa</taxon>
        <taxon>Arthropoda</taxon>
        <taxon>Chelicerata</taxon>
        <taxon>Arachnida</taxon>
        <taxon>Acari</taxon>
        <taxon>Parasitiformes</taxon>
        <taxon>Ixodida</taxon>
        <taxon>Ixodoidea</taxon>
        <taxon>Ixodidae</taxon>
        <taxon>Rhipicephalinae</taxon>
        <taxon>Dermacentor</taxon>
    </lineage>
</organism>
<accession>A0ACB8CFU9</accession>
<sequence length="335" mass="38612">MKGPASIFPDEDSEMGQTTPRRPYCNLVDGRLISAMNDPQLYRKSLKFHAKSGDLVLLSYPKTGTHWVTYIMQLILKRGRPIKTYREFTENMRFLEMIELEGWKPTLPMRIVATRAPPRKELMINEAKYVYLARNPWDVCVSTYHMFTNISNYRFRGATFEEFLDASLAGELGHGNFFDHATAGYALRDEPNVFFVTYEELASDTRGTVLRLARFLGQEYATELEGDEVMLEKLLQRCKADYMRDVIVISFDDTSDGDWERTLVRLNADYQDGHGGDGKKFGLVRKGGVGERKRYFTPKLLLRMETAIREAAEKSSVMELRKGMRNEAEMSLRKS</sequence>
<keyword evidence="2" id="KW-1185">Reference proteome</keyword>
<dbReference type="Proteomes" id="UP000821865">
    <property type="component" value="Chromosome 7"/>
</dbReference>
<proteinExistence type="predicted"/>
<dbReference type="EMBL" id="CM023476">
    <property type="protein sequence ID" value="KAH7941571.1"/>
    <property type="molecule type" value="Genomic_DNA"/>
</dbReference>
<protein>
    <submittedName>
        <fullName evidence="1">Uncharacterized protein</fullName>
    </submittedName>
</protein>
<reference evidence="1" key="1">
    <citation type="submission" date="2020-05" db="EMBL/GenBank/DDBJ databases">
        <title>Large-scale comparative analyses of tick genomes elucidate their genetic diversity and vector capacities.</title>
        <authorList>
            <person name="Jia N."/>
            <person name="Wang J."/>
            <person name="Shi W."/>
            <person name="Du L."/>
            <person name="Sun Y."/>
            <person name="Zhan W."/>
            <person name="Jiang J."/>
            <person name="Wang Q."/>
            <person name="Zhang B."/>
            <person name="Ji P."/>
            <person name="Sakyi L.B."/>
            <person name="Cui X."/>
            <person name="Yuan T."/>
            <person name="Jiang B."/>
            <person name="Yang W."/>
            <person name="Lam T.T.-Y."/>
            <person name="Chang Q."/>
            <person name="Ding S."/>
            <person name="Wang X."/>
            <person name="Zhu J."/>
            <person name="Ruan X."/>
            <person name="Zhao L."/>
            <person name="Wei J."/>
            <person name="Que T."/>
            <person name="Du C."/>
            <person name="Cheng J."/>
            <person name="Dai P."/>
            <person name="Han X."/>
            <person name="Huang E."/>
            <person name="Gao Y."/>
            <person name="Liu J."/>
            <person name="Shao H."/>
            <person name="Ye R."/>
            <person name="Li L."/>
            <person name="Wei W."/>
            <person name="Wang X."/>
            <person name="Wang C."/>
            <person name="Yang T."/>
            <person name="Huo Q."/>
            <person name="Li W."/>
            <person name="Guo W."/>
            <person name="Chen H."/>
            <person name="Zhou L."/>
            <person name="Ni X."/>
            <person name="Tian J."/>
            <person name="Zhou Y."/>
            <person name="Sheng Y."/>
            <person name="Liu T."/>
            <person name="Pan Y."/>
            <person name="Xia L."/>
            <person name="Li J."/>
            <person name="Zhao F."/>
            <person name="Cao W."/>
        </authorList>
    </citation>
    <scope>NUCLEOTIDE SEQUENCE</scope>
    <source>
        <strain evidence="1">Dsil-2018</strain>
    </source>
</reference>
<evidence type="ECO:0000313" key="2">
    <source>
        <dbReference type="Proteomes" id="UP000821865"/>
    </source>
</evidence>
<comment type="caution">
    <text evidence="1">The sequence shown here is derived from an EMBL/GenBank/DDBJ whole genome shotgun (WGS) entry which is preliminary data.</text>
</comment>